<reference evidence="1 2" key="1">
    <citation type="submission" date="2018-04" db="EMBL/GenBank/DDBJ databases">
        <title>Genomic Encyclopedia of Type Strains, Phase IV (KMG-IV): sequencing the most valuable type-strain genomes for metagenomic binning, comparative biology and taxonomic classification.</title>
        <authorList>
            <person name="Goeker M."/>
        </authorList>
    </citation>
    <scope>NUCLEOTIDE SEQUENCE [LARGE SCALE GENOMIC DNA]</scope>
    <source>
        <strain evidence="1 2">DSM 104150</strain>
    </source>
</reference>
<evidence type="ECO:0000313" key="2">
    <source>
        <dbReference type="Proteomes" id="UP000248330"/>
    </source>
</evidence>
<proteinExistence type="predicted"/>
<dbReference type="EMBL" id="QICN01000008">
    <property type="protein sequence ID" value="PXV66033.1"/>
    <property type="molecule type" value="Genomic_DNA"/>
</dbReference>
<protein>
    <submittedName>
        <fullName evidence="1">Uncharacterized protein</fullName>
    </submittedName>
</protein>
<gene>
    <name evidence="1" type="ORF">C8D93_1085</name>
</gene>
<keyword evidence="2" id="KW-1185">Reference proteome</keyword>
<accession>A0A318E9E9</accession>
<comment type="caution">
    <text evidence="1">The sequence shown here is derived from an EMBL/GenBank/DDBJ whole genome shotgun (WGS) entry which is preliminary data.</text>
</comment>
<name>A0A318E9E9_9GAMM</name>
<sequence length="96" mass="10598">MKISKAATSHKGATTLLRWRDKDTRHGVTKRTAIEAAEQLGVSETQLIHEALAQFIARELPQYDPNIGDVPEAAYEAIRSRVPQSTDGRVLSSIID</sequence>
<organism evidence="1 2">
    <name type="scientific">Sinimarinibacterium flocculans</name>
    <dbReference type="NCBI Taxonomy" id="985250"/>
    <lineage>
        <taxon>Bacteria</taxon>
        <taxon>Pseudomonadati</taxon>
        <taxon>Pseudomonadota</taxon>
        <taxon>Gammaproteobacteria</taxon>
        <taxon>Nevskiales</taxon>
        <taxon>Nevskiaceae</taxon>
        <taxon>Sinimarinibacterium</taxon>
    </lineage>
</organism>
<evidence type="ECO:0000313" key="1">
    <source>
        <dbReference type="EMBL" id="PXV66033.1"/>
    </source>
</evidence>
<dbReference type="RefSeq" id="WP_146216612.1">
    <property type="nucleotide sequence ID" value="NZ_CAWNXA010000008.1"/>
</dbReference>
<dbReference type="OrthoDB" id="6906439at2"/>
<dbReference type="Proteomes" id="UP000248330">
    <property type="component" value="Unassembled WGS sequence"/>
</dbReference>
<dbReference type="AlphaFoldDB" id="A0A318E9E9"/>